<dbReference type="InterPro" id="IPR036514">
    <property type="entry name" value="SGNH_hydro_sf"/>
</dbReference>
<dbReference type="Pfam" id="PF13472">
    <property type="entry name" value="Lipase_GDSL_2"/>
    <property type="match status" value="1"/>
</dbReference>
<dbReference type="GO" id="GO:0006629">
    <property type="term" value="P:lipid metabolic process"/>
    <property type="evidence" value="ECO:0007669"/>
    <property type="project" value="InterPro"/>
</dbReference>
<feature type="domain" description="SGNH hydrolase-type esterase" evidence="1">
    <location>
        <begin position="10"/>
        <end position="208"/>
    </location>
</feature>
<sequence>MANVQDAIMLFGDSITQAGWAEDAFGARLANAYSRKLDVLNRGLAGYNTDWAIPVLEQCLPTQQGQQYLPKVRLLVVWFGANDAVIKPSPQHVPLPKFIENIKYIVHLAHSAESPYYSPSTKIILITPPPVNTHQRAADLGSRDPPLALDRLFDTTKQYADGVKEAAATSKVPVVDIWTAIWNAAGENEEALSRYLSDGLHLTPDGYTVAYEALMKTVAAEYPELHHEKLQYVFPAWTEVDWSNPRPSVQKREA</sequence>
<organism evidence="2 3">
    <name type="scientific">Mycena albidolilacea</name>
    <dbReference type="NCBI Taxonomy" id="1033008"/>
    <lineage>
        <taxon>Eukaryota</taxon>
        <taxon>Fungi</taxon>
        <taxon>Dikarya</taxon>
        <taxon>Basidiomycota</taxon>
        <taxon>Agaricomycotina</taxon>
        <taxon>Agaricomycetes</taxon>
        <taxon>Agaricomycetidae</taxon>
        <taxon>Agaricales</taxon>
        <taxon>Marasmiineae</taxon>
        <taxon>Mycenaceae</taxon>
        <taxon>Mycena</taxon>
    </lineage>
</organism>
<dbReference type="Proteomes" id="UP001218218">
    <property type="component" value="Unassembled WGS sequence"/>
</dbReference>
<evidence type="ECO:0000313" key="2">
    <source>
        <dbReference type="EMBL" id="KAJ7343639.1"/>
    </source>
</evidence>
<dbReference type="EMBL" id="JARIHO010000023">
    <property type="protein sequence ID" value="KAJ7343639.1"/>
    <property type="molecule type" value="Genomic_DNA"/>
</dbReference>
<dbReference type="CDD" id="cd01838">
    <property type="entry name" value="Isoamyl_acetate_hydrolase_like"/>
    <property type="match status" value="1"/>
</dbReference>
<dbReference type="InterPro" id="IPR008265">
    <property type="entry name" value="Lipase_GDSL_AS"/>
</dbReference>
<reference evidence="2" key="1">
    <citation type="submission" date="2023-03" db="EMBL/GenBank/DDBJ databases">
        <title>Massive genome expansion in bonnet fungi (Mycena s.s.) driven by repeated elements and novel gene families across ecological guilds.</title>
        <authorList>
            <consortium name="Lawrence Berkeley National Laboratory"/>
            <person name="Harder C.B."/>
            <person name="Miyauchi S."/>
            <person name="Viragh M."/>
            <person name="Kuo A."/>
            <person name="Thoen E."/>
            <person name="Andreopoulos B."/>
            <person name="Lu D."/>
            <person name="Skrede I."/>
            <person name="Drula E."/>
            <person name="Henrissat B."/>
            <person name="Morin E."/>
            <person name="Kohler A."/>
            <person name="Barry K."/>
            <person name="LaButti K."/>
            <person name="Morin E."/>
            <person name="Salamov A."/>
            <person name="Lipzen A."/>
            <person name="Mereny Z."/>
            <person name="Hegedus B."/>
            <person name="Baldrian P."/>
            <person name="Stursova M."/>
            <person name="Weitz H."/>
            <person name="Taylor A."/>
            <person name="Grigoriev I.V."/>
            <person name="Nagy L.G."/>
            <person name="Martin F."/>
            <person name="Kauserud H."/>
        </authorList>
    </citation>
    <scope>NUCLEOTIDE SEQUENCE</scope>
    <source>
        <strain evidence="2">CBHHK002</strain>
    </source>
</reference>
<comment type="caution">
    <text evidence="2">The sequence shown here is derived from an EMBL/GenBank/DDBJ whole genome shotgun (WGS) entry which is preliminary data.</text>
</comment>
<dbReference type="SUPFAM" id="SSF52266">
    <property type="entry name" value="SGNH hydrolase"/>
    <property type="match status" value="1"/>
</dbReference>
<protein>
    <submittedName>
        <fullName evidence="2">GDSL Lipase/Acylhydrolase</fullName>
    </submittedName>
</protein>
<dbReference type="InterPro" id="IPR045136">
    <property type="entry name" value="Iah1-like"/>
</dbReference>
<accession>A0AAD7EP69</accession>
<dbReference type="AlphaFoldDB" id="A0AAD7EP69"/>
<evidence type="ECO:0000313" key="3">
    <source>
        <dbReference type="Proteomes" id="UP001218218"/>
    </source>
</evidence>
<gene>
    <name evidence="2" type="ORF">DFH08DRAFT_782494</name>
</gene>
<dbReference type="Gene3D" id="3.40.50.1110">
    <property type="entry name" value="SGNH hydrolase"/>
    <property type="match status" value="1"/>
</dbReference>
<evidence type="ECO:0000259" key="1">
    <source>
        <dbReference type="Pfam" id="PF13472"/>
    </source>
</evidence>
<name>A0AAD7EP69_9AGAR</name>
<dbReference type="PROSITE" id="PS01098">
    <property type="entry name" value="LIPASE_GDSL_SER"/>
    <property type="match status" value="1"/>
</dbReference>
<dbReference type="InterPro" id="IPR013830">
    <property type="entry name" value="SGNH_hydro"/>
</dbReference>
<dbReference type="PANTHER" id="PTHR14209">
    <property type="entry name" value="ISOAMYL ACETATE-HYDROLYZING ESTERASE 1"/>
    <property type="match status" value="1"/>
</dbReference>
<dbReference type="PANTHER" id="PTHR14209:SF19">
    <property type="entry name" value="ISOAMYL ACETATE-HYDROLYZING ESTERASE 1 HOMOLOG"/>
    <property type="match status" value="1"/>
</dbReference>
<dbReference type="GO" id="GO:0016298">
    <property type="term" value="F:lipase activity"/>
    <property type="evidence" value="ECO:0007669"/>
    <property type="project" value="InterPro"/>
</dbReference>
<proteinExistence type="predicted"/>
<keyword evidence="3" id="KW-1185">Reference proteome</keyword>